<dbReference type="Gene3D" id="3.90.320.10">
    <property type="match status" value="1"/>
</dbReference>
<dbReference type="InterPro" id="IPR019993">
    <property type="entry name" value="RecB_nuclease_TM0106_put"/>
</dbReference>
<comment type="caution">
    <text evidence="2">The sequence shown here is derived from an EMBL/GenBank/DDBJ whole genome shotgun (WGS) entry which is preliminary data.</text>
</comment>
<dbReference type="NCBIfam" id="TIGR03491">
    <property type="entry name" value="TM0106 family RecB-like putative nuclease"/>
    <property type="match status" value="1"/>
</dbReference>
<name>A0ABU3K9S6_9BACT</name>
<accession>A0ABU3K9S6</accession>
<dbReference type="InterPro" id="IPR011604">
    <property type="entry name" value="PDDEXK-like_dom_sf"/>
</dbReference>
<dbReference type="RefSeq" id="WP_313833683.1">
    <property type="nucleotide sequence ID" value="NZ_JAQOUE010000001.1"/>
</dbReference>
<organism evidence="2 3">
    <name type="scientific">Candidatus Nitronereus thalassa</name>
    <dbReference type="NCBI Taxonomy" id="3020898"/>
    <lineage>
        <taxon>Bacteria</taxon>
        <taxon>Pseudomonadati</taxon>
        <taxon>Nitrospirota</taxon>
        <taxon>Nitrospiria</taxon>
        <taxon>Nitrospirales</taxon>
        <taxon>Nitrospiraceae</taxon>
        <taxon>Candidatus Nitronereus</taxon>
    </lineage>
</organism>
<dbReference type="InterPro" id="IPR012337">
    <property type="entry name" value="RNaseH-like_sf"/>
</dbReference>
<dbReference type="EMBL" id="JAQOUE010000001">
    <property type="protein sequence ID" value="MDT7043175.1"/>
    <property type="molecule type" value="Genomic_DNA"/>
</dbReference>
<keyword evidence="3" id="KW-1185">Reference proteome</keyword>
<protein>
    <submittedName>
        <fullName evidence="2">TM0106 family RecB-like putative nuclease</fullName>
    </submittedName>
</protein>
<feature type="domain" description="YprB ribonuclease H-like" evidence="1">
    <location>
        <begin position="307"/>
        <end position="476"/>
    </location>
</feature>
<dbReference type="Proteomes" id="UP001250932">
    <property type="component" value="Unassembled WGS sequence"/>
</dbReference>
<dbReference type="Pfam" id="PF13482">
    <property type="entry name" value="RNase_H_2"/>
    <property type="match status" value="1"/>
</dbReference>
<gene>
    <name evidence="2" type="ORF">PPG34_12515</name>
</gene>
<evidence type="ECO:0000259" key="1">
    <source>
        <dbReference type="Pfam" id="PF13482"/>
    </source>
</evidence>
<dbReference type="InterPro" id="IPR038720">
    <property type="entry name" value="YprB_RNase_H-like_dom"/>
</dbReference>
<evidence type="ECO:0000313" key="2">
    <source>
        <dbReference type="EMBL" id="MDT7043175.1"/>
    </source>
</evidence>
<sequence length="492" mass="57140">MKTITAQDLYNLTKCHHRVYLDSNGNPQEKGEVGSFVKLLWELGLQTEREYIESLGEMPVVDLGILSVEQGFQETLRLMKEGVPLIYQGCLIDGPYVGRPDLLFKRDEGESRFGPYLYEAIDIKAGKGWEGGEGRKPKFKEHYAFQIMFYRMLLERIQGAVVAEGRIINVDKQIEAFDPMSFALPFQSALEEATQLVYGQETSEPVLGSQCLLCEWFGRCHRWVKTHDDPSGLFFVGKQKFRLKEVGLRTIHDIAKMEVSHYLSPANKIPRMGEKALTRMKQRAGIMLSGKPWVRQGYFFPQTARDIYFDIEDDPTQGLTYLFGLAIHDHTGPPVFRYFVARDPTEEEQTVRAFWEFIASAGDVTYYVYSHKERSSLRQLMERYELDPDVFTTYVEREYDLYSDLIVNYSDWPTFSYSIKQIAKHIGFHWRDTDPSGANSIAWYNEYLAHPEQEHLLTRILQYNEDDCLAMLAIKQFFERKAQEAQPENERC</sequence>
<reference evidence="2 3" key="1">
    <citation type="journal article" date="2023" name="ISME J.">
        <title>Cultivation and genomic characterization of novel and ubiquitous marine nitrite-oxidizing bacteria from the Nitrospirales.</title>
        <authorList>
            <person name="Mueller A.J."/>
            <person name="Daebeler A."/>
            <person name="Herbold C.W."/>
            <person name="Kirkegaard R.H."/>
            <person name="Daims H."/>
        </authorList>
    </citation>
    <scope>NUCLEOTIDE SEQUENCE [LARGE SCALE GENOMIC DNA]</scope>
    <source>
        <strain evidence="2 3">EB</strain>
    </source>
</reference>
<dbReference type="SUPFAM" id="SSF53098">
    <property type="entry name" value="Ribonuclease H-like"/>
    <property type="match status" value="1"/>
</dbReference>
<evidence type="ECO:0000313" key="3">
    <source>
        <dbReference type="Proteomes" id="UP001250932"/>
    </source>
</evidence>
<proteinExistence type="predicted"/>